<evidence type="ECO:0000313" key="1">
    <source>
        <dbReference type="EMBL" id="GEU73590.1"/>
    </source>
</evidence>
<dbReference type="EMBL" id="BKCJ010006719">
    <property type="protein sequence ID" value="GEU73590.1"/>
    <property type="molecule type" value="Genomic_DNA"/>
</dbReference>
<dbReference type="InterPro" id="IPR043502">
    <property type="entry name" value="DNA/RNA_pol_sf"/>
</dbReference>
<dbReference type="PANTHER" id="PTHR24559">
    <property type="entry name" value="TRANSPOSON TY3-I GAG-POL POLYPROTEIN"/>
    <property type="match status" value="1"/>
</dbReference>
<keyword evidence="1" id="KW-0548">Nucleotidyltransferase</keyword>
<dbReference type="PANTHER" id="PTHR24559:SF444">
    <property type="entry name" value="REVERSE TRANSCRIPTASE DOMAIN-CONTAINING PROTEIN"/>
    <property type="match status" value="1"/>
</dbReference>
<comment type="caution">
    <text evidence="1">The sequence shown here is derived from an EMBL/GenBank/DDBJ whole genome shotgun (WGS) entry which is preliminary data.</text>
</comment>
<dbReference type="InterPro" id="IPR043128">
    <property type="entry name" value="Rev_trsase/Diguanyl_cyclase"/>
</dbReference>
<keyword evidence="1" id="KW-0695">RNA-directed DNA polymerase</keyword>
<dbReference type="AlphaFoldDB" id="A0A6L2MIN1"/>
<dbReference type="InterPro" id="IPR053134">
    <property type="entry name" value="RNA-dir_DNA_polymerase"/>
</dbReference>
<reference evidence="1" key="1">
    <citation type="journal article" date="2019" name="Sci. Rep.">
        <title>Draft genome of Tanacetum cinerariifolium, the natural source of mosquito coil.</title>
        <authorList>
            <person name="Yamashiro T."/>
            <person name="Shiraishi A."/>
            <person name="Satake H."/>
            <person name="Nakayama K."/>
        </authorList>
    </citation>
    <scope>NUCLEOTIDE SEQUENCE</scope>
</reference>
<dbReference type="InterPro" id="IPR012337">
    <property type="entry name" value="RNaseH-like_sf"/>
</dbReference>
<sequence>MRINDLFDQLQRLSVYSKIDLRSGYHQLKVREEDILKTAFRTRYGHYKFQVMPFELTNASAANVVVDALSWKKRIKPLRVRALVMTIDLNLPVQILNAQAEKWENITIDFVTKLLKTSTGQDTIWVIIDRLTKSAHFLSMKENDSMEKLTRQYLKEVVSRHEVLFSIIAYRDGRFTFYFWQSLQKSLVTPPVTYSDETRFGGVTSFALYVILSNTETAPVEAEVVVIASPTGVLNLNAR</sequence>
<dbReference type="Gene3D" id="3.30.70.270">
    <property type="match status" value="1"/>
</dbReference>
<organism evidence="1">
    <name type="scientific">Tanacetum cinerariifolium</name>
    <name type="common">Dalmatian daisy</name>
    <name type="synonym">Chrysanthemum cinerariifolium</name>
    <dbReference type="NCBI Taxonomy" id="118510"/>
    <lineage>
        <taxon>Eukaryota</taxon>
        <taxon>Viridiplantae</taxon>
        <taxon>Streptophyta</taxon>
        <taxon>Embryophyta</taxon>
        <taxon>Tracheophyta</taxon>
        <taxon>Spermatophyta</taxon>
        <taxon>Magnoliopsida</taxon>
        <taxon>eudicotyledons</taxon>
        <taxon>Gunneridae</taxon>
        <taxon>Pentapetalae</taxon>
        <taxon>asterids</taxon>
        <taxon>campanulids</taxon>
        <taxon>Asterales</taxon>
        <taxon>Asteraceae</taxon>
        <taxon>Asteroideae</taxon>
        <taxon>Anthemideae</taxon>
        <taxon>Anthemidinae</taxon>
        <taxon>Tanacetum</taxon>
    </lineage>
</organism>
<proteinExistence type="predicted"/>
<protein>
    <submittedName>
        <fullName evidence="1">Reverse transcriptase domain-containing protein</fullName>
    </submittedName>
</protein>
<accession>A0A6L2MIN1</accession>
<dbReference type="GO" id="GO:0003676">
    <property type="term" value="F:nucleic acid binding"/>
    <property type="evidence" value="ECO:0007669"/>
    <property type="project" value="InterPro"/>
</dbReference>
<dbReference type="SUPFAM" id="SSF53098">
    <property type="entry name" value="Ribonuclease H-like"/>
    <property type="match status" value="1"/>
</dbReference>
<dbReference type="GO" id="GO:0003964">
    <property type="term" value="F:RNA-directed DNA polymerase activity"/>
    <property type="evidence" value="ECO:0007669"/>
    <property type="project" value="UniProtKB-KW"/>
</dbReference>
<dbReference type="InterPro" id="IPR036397">
    <property type="entry name" value="RNaseH_sf"/>
</dbReference>
<dbReference type="SUPFAM" id="SSF56672">
    <property type="entry name" value="DNA/RNA polymerases"/>
    <property type="match status" value="1"/>
</dbReference>
<keyword evidence="1" id="KW-0808">Transferase</keyword>
<gene>
    <name evidence="1" type="ORF">Tci_045568</name>
</gene>
<name>A0A6L2MIN1_TANCI</name>
<dbReference type="Gene3D" id="3.10.10.10">
    <property type="entry name" value="HIV Type 1 Reverse Transcriptase, subunit A, domain 1"/>
    <property type="match status" value="1"/>
</dbReference>
<dbReference type="Gene3D" id="3.30.420.10">
    <property type="entry name" value="Ribonuclease H-like superfamily/Ribonuclease H"/>
    <property type="match status" value="1"/>
</dbReference>